<keyword evidence="3" id="KW-1185">Reference proteome</keyword>
<dbReference type="InterPro" id="IPR011009">
    <property type="entry name" value="Kinase-like_dom_sf"/>
</dbReference>
<proteinExistence type="predicted"/>
<dbReference type="GO" id="GO:0004672">
    <property type="term" value="F:protein kinase activity"/>
    <property type="evidence" value="ECO:0007669"/>
    <property type="project" value="InterPro"/>
</dbReference>
<dbReference type="AlphaFoldDB" id="A0A914QS89"/>
<feature type="compositionally biased region" description="Polar residues" evidence="1">
    <location>
        <begin position="34"/>
        <end position="44"/>
    </location>
</feature>
<evidence type="ECO:0000313" key="3">
    <source>
        <dbReference type="Proteomes" id="UP000887578"/>
    </source>
</evidence>
<reference evidence="4" key="1">
    <citation type="submission" date="2022-11" db="UniProtKB">
        <authorList>
            <consortium name="WormBaseParasite"/>
        </authorList>
    </citation>
    <scope>IDENTIFICATION</scope>
</reference>
<accession>A0A914QS89</accession>
<dbReference type="WBParaSite" id="PDA_v2.g4492.t1">
    <property type="protein sequence ID" value="PDA_v2.g4492.t1"/>
    <property type="gene ID" value="PDA_v2.g4492"/>
</dbReference>
<evidence type="ECO:0000256" key="1">
    <source>
        <dbReference type="SAM" id="MobiDB-lite"/>
    </source>
</evidence>
<dbReference type="GO" id="GO:0005524">
    <property type="term" value="F:ATP binding"/>
    <property type="evidence" value="ECO:0007669"/>
    <property type="project" value="InterPro"/>
</dbReference>
<protein>
    <submittedName>
        <fullName evidence="4">Protein kinase domain-containing protein</fullName>
    </submittedName>
</protein>
<dbReference type="InterPro" id="IPR050235">
    <property type="entry name" value="CK1_Ser-Thr_kinase"/>
</dbReference>
<feature type="region of interest" description="Disordered" evidence="1">
    <location>
        <begin position="1"/>
        <end position="44"/>
    </location>
</feature>
<organism evidence="3 4">
    <name type="scientific">Panagrolaimus davidi</name>
    <dbReference type="NCBI Taxonomy" id="227884"/>
    <lineage>
        <taxon>Eukaryota</taxon>
        <taxon>Metazoa</taxon>
        <taxon>Ecdysozoa</taxon>
        <taxon>Nematoda</taxon>
        <taxon>Chromadorea</taxon>
        <taxon>Rhabditida</taxon>
        <taxon>Tylenchina</taxon>
        <taxon>Panagrolaimomorpha</taxon>
        <taxon>Panagrolaimoidea</taxon>
        <taxon>Panagrolaimidae</taxon>
        <taxon>Panagrolaimus</taxon>
    </lineage>
</organism>
<evidence type="ECO:0000259" key="2">
    <source>
        <dbReference type="PROSITE" id="PS50011"/>
    </source>
</evidence>
<dbReference type="Gene3D" id="1.10.510.10">
    <property type="entry name" value="Transferase(Phosphotransferase) domain 1"/>
    <property type="match status" value="1"/>
</dbReference>
<name>A0A914QS89_9BILA</name>
<sequence>MMNPFEFLRQQSDEVPEPEVSKYRANQRLHNPDETVTGTDGSTPSFTGIVLKESRLSVRPGFQAKDWTVLSRCGSGNGDVYKVKNRRTDEIGAMKIEGTKKIEESCLIKESKIYRELIKHTLGAKHVAEMLAFEQLEGNISSQFLILGFLGPNIRDLKEKCGGKLELSTVLRIGIQTLCGIKMVHDVGYVHRHLRPSSFMLGNPDIPERSRIIYVTDFQIAR</sequence>
<dbReference type="SUPFAM" id="SSF56112">
    <property type="entry name" value="Protein kinase-like (PK-like)"/>
    <property type="match status" value="1"/>
</dbReference>
<dbReference type="PROSITE" id="PS50011">
    <property type="entry name" value="PROTEIN_KINASE_DOM"/>
    <property type="match status" value="1"/>
</dbReference>
<feature type="domain" description="Protein kinase" evidence="2">
    <location>
        <begin position="67"/>
        <end position="222"/>
    </location>
</feature>
<evidence type="ECO:0000313" key="4">
    <source>
        <dbReference type="WBParaSite" id="PDA_v2.g4492.t1"/>
    </source>
</evidence>
<dbReference type="Proteomes" id="UP000887578">
    <property type="component" value="Unplaced"/>
</dbReference>
<dbReference type="PANTHER" id="PTHR11909">
    <property type="entry name" value="CASEIN KINASE-RELATED"/>
    <property type="match status" value="1"/>
</dbReference>
<dbReference type="InterPro" id="IPR000719">
    <property type="entry name" value="Prot_kinase_dom"/>
</dbReference>